<evidence type="ECO:0000313" key="4">
    <source>
        <dbReference type="EMBL" id="MFC4755306.1"/>
    </source>
</evidence>
<dbReference type="InterPro" id="IPR010994">
    <property type="entry name" value="RuvA_2-like"/>
</dbReference>
<dbReference type="SUPFAM" id="SSF47781">
    <property type="entry name" value="RuvA domain 2-like"/>
    <property type="match status" value="1"/>
</dbReference>
<dbReference type="Pfam" id="PF12836">
    <property type="entry name" value="HHH_3"/>
    <property type="match status" value="1"/>
</dbReference>
<dbReference type="Proteomes" id="UP001595836">
    <property type="component" value="Unassembled WGS sequence"/>
</dbReference>
<keyword evidence="5" id="KW-1185">Reference proteome</keyword>
<feature type="region of interest" description="Disordered" evidence="1">
    <location>
        <begin position="256"/>
        <end position="305"/>
    </location>
</feature>
<feature type="compositionally biased region" description="Low complexity" evidence="1">
    <location>
        <begin position="27"/>
        <end position="42"/>
    </location>
</feature>
<dbReference type="EMBL" id="JBHSHP010000023">
    <property type="protein sequence ID" value="MFC4755306.1"/>
    <property type="molecule type" value="Genomic_DNA"/>
</dbReference>
<keyword evidence="2" id="KW-0472">Membrane</keyword>
<dbReference type="InterPro" id="IPR019554">
    <property type="entry name" value="Soluble_ligand-bd"/>
</dbReference>
<organism evidence="4 5">
    <name type="scientific">Dietzia aurantiaca</name>
    <dbReference type="NCBI Taxonomy" id="983873"/>
    <lineage>
        <taxon>Bacteria</taxon>
        <taxon>Bacillati</taxon>
        <taxon>Actinomycetota</taxon>
        <taxon>Actinomycetes</taxon>
        <taxon>Mycobacteriales</taxon>
        <taxon>Dietziaceae</taxon>
        <taxon>Dietzia</taxon>
    </lineage>
</organism>
<sequence length="362" mass="35688">MRSDTRTRPATPVDSVAPADAGRDPTRAAALQRLAGALQPAGNAVAASDERPMPGHVASPAPTEQVPAVAPSPDLSVATPLAPWATPGPDGDRPERVPPAEPDVSSWADPPWWRRIRWAPDHLAGIALVVLVVGLGAFSVHRLLSTVPEAAPVPQLPLATPGVTVGADDMAAPTESGASSAPGSGTSSTVSAAPEAGDGVVVVAVVGMVGRSGLVTLPAGSRVADALDHAGGVLDGGDRDGLNLARKVVDGEQILVGVAPGPDGPRGPRSDIVGPGSETPQAGGAPPAGEAGGQASGAPGPVNLNTADAAALDELPGVGPVTASAILSWRTANGSFASVDQLAEVDGIGPATLAKLRPLVTV</sequence>
<evidence type="ECO:0000259" key="3">
    <source>
        <dbReference type="SMART" id="SM00278"/>
    </source>
</evidence>
<keyword evidence="2" id="KW-1133">Transmembrane helix</keyword>
<gene>
    <name evidence="4" type="ORF">ACFO7U_11010</name>
</gene>
<dbReference type="Gene3D" id="1.10.150.320">
    <property type="entry name" value="Photosystem II 12 kDa extrinsic protein"/>
    <property type="match status" value="1"/>
</dbReference>
<dbReference type="PANTHER" id="PTHR21180">
    <property type="entry name" value="ENDONUCLEASE/EXONUCLEASE/PHOSPHATASE FAMILY DOMAIN-CONTAINING PROTEIN 1"/>
    <property type="match status" value="1"/>
</dbReference>
<dbReference type="RefSeq" id="WP_344989680.1">
    <property type="nucleotide sequence ID" value="NZ_BAABCD010000008.1"/>
</dbReference>
<feature type="domain" description="Helix-hairpin-helix DNA-binding motif class 1" evidence="3">
    <location>
        <begin position="310"/>
        <end position="329"/>
    </location>
</feature>
<evidence type="ECO:0000256" key="2">
    <source>
        <dbReference type="SAM" id="Phobius"/>
    </source>
</evidence>
<feature type="compositionally biased region" description="Low complexity" evidence="1">
    <location>
        <begin position="171"/>
        <end position="193"/>
    </location>
</feature>
<name>A0ABV9PQW7_9ACTN</name>
<feature type="domain" description="Helix-hairpin-helix DNA-binding motif class 1" evidence="3">
    <location>
        <begin position="340"/>
        <end position="359"/>
    </location>
</feature>
<reference evidence="5" key="1">
    <citation type="journal article" date="2019" name="Int. J. Syst. Evol. Microbiol.">
        <title>The Global Catalogue of Microorganisms (GCM) 10K type strain sequencing project: providing services to taxonomists for standard genome sequencing and annotation.</title>
        <authorList>
            <consortium name="The Broad Institute Genomics Platform"/>
            <consortium name="The Broad Institute Genome Sequencing Center for Infectious Disease"/>
            <person name="Wu L."/>
            <person name="Ma J."/>
        </authorList>
    </citation>
    <scope>NUCLEOTIDE SEQUENCE [LARGE SCALE GENOMIC DNA]</scope>
    <source>
        <strain evidence="5">JCM 11882</strain>
    </source>
</reference>
<evidence type="ECO:0000256" key="1">
    <source>
        <dbReference type="SAM" id="MobiDB-lite"/>
    </source>
</evidence>
<feature type="transmembrane region" description="Helical" evidence="2">
    <location>
        <begin position="123"/>
        <end position="144"/>
    </location>
</feature>
<dbReference type="SMART" id="SM00278">
    <property type="entry name" value="HhH1"/>
    <property type="match status" value="2"/>
</dbReference>
<feature type="region of interest" description="Disordered" evidence="1">
    <location>
        <begin position="164"/>
        <end position="193"/>
    </location>
</feature>
<proteinExistence type="predicted"/>
<dbReference type="PANTHER" id="PTHR21180:SF32">
    <property type="entry name" value="ENDONUCLEASE_EXONUCLEASE_PHOSPHATASE FAMILY DOMAIN-CONTAINING PROTEIN 1"/>
    <property type="match status" value="1"/>
</dbReference>
<accession>A0ABV9PQW7</accession>
<dbReference type="InterPro" id="IPR003583">
    <property type="entry name" value="Hlx-hairpin-Hlx_DNA-bd_motif"/>
</dbReference>
<dbReference type="InterPro" id="IPR051675">
    <property type="entry name" value="Endo/Exo/Phosphatase_dom_1"/>
</dbReference>
<protein>
    <submittedName>
        <fullName evidence="4">Helix-hairpin-helix domain-containing protein</fullName>
    </submittedName>
</protein>
<feature type="region of interest" description="Disordered" evidence="1">
    <location>
        <begin position="1"/>
        <end position="106"/>
    </location>
</feature>
<comment type="caution">
    <text evidence="4">The sequence shown here is derived from an EMBL/GenBank/DDBJ whole genome shotgun (WGS) entry which is preliminary data.</text>
</comment>
<dbReference type="Pfam" id="PF10531">
    <property type="entry name" value="SLBB"/>
    <property type="match status" value="1"/>
</dbReference>
<feature type="compositionally biased region" description="Low complexity" evidence="1">
    <location>
        <begin position="280"/>
        <end position="289"/>
    </location>
</feature>
<evidence type="ECO:0000313" key="5">
    <source>
        <dbReference type="Proteomes" id="UP001595836"/>
    </source>
</evidence>
<keyword evidence="2" id="KW-0812">Transmembrane</keyword>